<feature type="transmembrane region" description="Helical" evidence="8">
    <location>
        <begin position="353"/>
        <end position="373"/>
    </location>
</feature>
<gene>
    <name evidence="10" type="ORF">KKP3000_001831</name>
</gene>
<feature type="domain" description="Major facilitator superfamily (MFS) profile" evidence="9">
    <location>
        <begin position="9"/>
        <end position="487"/>
    </location>
</feature>
<dbReference type="PRINTS" id="PR01036">
    <property type="entry name" value="TCRTETB"/>
</dbReference>
<dbReference type="Proteomes" id="UP001579974">
    <property type="component" value="Unassembled WGS sequence"/>
</dbReference>
<feature type="transmembrane region" description="Helical" evidence="8">
    <location>
        <begin position="74"/>
        <end position="92"/>
    </location>
</feature>
<dbReference type="EMBL" id="JBDXSU010000025">
    <property type="protein sequence ID" value="MFB5192622.1"/>
    <property type="molecule type" value="Genomic_DNA"/>
</dbReference>
<reference evidence="10 11" key="1">
    <citation type="journal article" date="2024" name="Int. J. Mol. Sci.">
        <title>Exploration of Alicyclobacillus spp. Genome in Search of Antibiotic Resistance.</title>
        <authorList>
            <person name="Bucka-Kolendo J."/>
            <person name="Kiousi D.E."/>
            <person name="Dekowska A."/>
            <person name="Mikolajczuk-Szczyrba A."/>
            <person name="Karadedos D.M."/>
            <person name="Michael P."/>
            <person name="Galanis A."/>
            <person name="Sokolowska B."/>
        </authorList>
    </citation>
    <scope>NUCLEOTIDE SEQUENCE [LARGE SCALE GENOMIC DNA]</scope>
    <source>
        <strain evidence="10 11">KKP 3000</strain>
    </source>
</reference>
<feature type="transmembrane region" description="Helical" evidence="8">
    <location>
        <begin position="465"/>
        <end position="483"/>
    </location>
</feature>
<evidence type="ECO:0000256" key="8">
    <source>
        <dbReference type="SAM" id="Phobius"/>
    </source>
</evidence>
<dbReference type="Gene3D" id="1.20.1250.20">
    <property type="entry name" value="MFS general substrate transporter like domains"/>
    <property type="match status" value="2"/>
</dbReference>
<feature type="transmembrane region" description="Helical" evidence="8">
    <location>
        <begin position="44"/>
        <end position="62"/>
    </location>
</feature>
<evidence type="ECO:0000256" key="6">
    <source>
        <dbReference type="ARBA" id="ARBA00044273"/>
    </source>
</evidence>
<evidence type="ECO:0000256" key="4">
    <source>
        <dbReference type="ARBA" id="ARBA00022989"/>
    </source>
</evidence>
<dbReference type="RefSeq" id="WP_275475913.1">
    <property type="nucleotide sequence ID" value="NZ_CP162940.1"/>
</dbReference>
<evidence type="ECO:0000256" key="2">
    <source>
        <dbReference type="ARBA" id="ARBA00022448"/>
    </source>
</evidence>
<dbReference type="PANTHER" id="PTHR23501:SF191">
    <property type="entry name" value="VACUOLAR BASIC AMINO ACID TRANSPORTER 4"/>
    <property type="match status" value="1"/>
</dbReference>
<comment type="subcellular location">
    <subcellularLocation>
        <location evidence="1">Cell membrane</location>
        <topology evidence="1">Multi-pass membrane protein</topology>
    </subcellularLocation>
</comment>
<feature type="transmembrane region" description="Helical" evidence="8">
    <location>
        <begin position="263"/>
        <end position="288"/>
    </location>
</feature>
<evidence type="ECO:0000256" key="1">
    <source>
        <dbReference type="ARBA" id="ARBA00004651"/>
    </source>
</evidence>
<dbReference type="InterPro" id="IPR036259">
    <property type="entry name" value="MFS_trans_sf"/>
</dbReference>
<accession>A0ABV5AK16</accession>
<feature type="transmembrane region" description="Helical" evidence="8">
    <location>
        <begin position="135"/>
        <end position="154"/>
    </location>
</feature>
<dbReference type="PROSITE" id="PS00217">
    <property type="entry name" value="SUGAR_TRANSPORT_2"/>
    <property type="match status" value="1"/>
</dbReference>
<keyword evidence="11" id="KW-1185">Reference proteome</keyword>
<feature type="transmembrane region" description="Helical" evidence="8">
    <location>
        <begin position="104"/>
        <end position="123"/>
    </location>
</feature>
<dbReference type="InterPro" id="IPR020846">
    <property type="entry name" value="MFS_dom"/>
</dbReference>
<dbReference type="Pfam" id="PF07690">
    <property type="entry name" value="MFS_1"/>
    <property type="match status" value="2"/>
</dbReference>
<dbReference type="InterPro" id="IPR011701">
    <property type="entry name" value="MFS"/>
</dbReference>
<keyword evidence="2" id="KW-0813">Transport</keyword>
<feature type="transmembrane region" description="Helical" evidence="8">
    <location>
        <begin position="160"/>
        <end position="183"/>
    </location>
</feature>
<feature type="region of interest" description="Disordered" evidence="7">
    <location>
        <begin position="493"/>
        <end position="512"/>
    </location>
</feature>
<dbReference type="PANTHER" id="PTHR23501">
    <property type="entry name" value="MAJOR FACILITATOR SUPERFAMILY"/>
    <property type="match status" value="1"/>
</dbReference>
<feature type="transmembrane region" description="Helical" evidence="8">
    <location>
        <begin position="195"/>
        <end position="215"/>
    </location>
</feature>
<name>A0ABV5AK16_9BACL</name>
<feature type="transmembrane region" description="Helical" evidence="8">
    <location>
        <begin position="328"/>
        <end position="347"/>
    </location>
</feature>
<evidence type="ECO:0000313" key="10">
    <source>
        <dbReference type="EMBL" id="MFB5192622.1"/>
    </source>
</evidence>
<evidence type="ECO:0000256" key="5">
    <source>
        <dbReference type="ARBA" id="ARBA00023136"/>
    </source>
</evidence>
<dbReference type="PROSITE" id="PS50850">
    <property type="entry name" value="MFS"/>
    <property type="match status" value="1"/>
</dbReference>
<evidence type="ECO:0000313" key="11">
    <source>
        <dbReference type="Proteomes" id="UP001579974"/>
    </source>
</evidence>
<protein>
    <recommendedName>
        <fullName evidence="6">MFS-type drug efflux transporter P55</fullName>
    </recommendedName>
</protein>
<dbReference type="PROSITE" id="PS00216">
    <property type="entry name" value="SUGAR_TRANSPORT_1"/>
    <property type="match status" value="1"/>
</dbReference>
<keyword evidence="5 8" id="KW-0472">Membrane</keyword>
<evidence type="ECO:0000256" key="7">
    <source>
        <dbReference type="SAM" id="MobiDB-lite"/>
    </source>
</evidence>
<keyword evidence="3 8" id="KW-0812">Transmembrane</keyword>
<dbReference type="InterPro" id="IPR005829">
    <property type="entry name" value="Sugar_transporter_CS"/>
</dbReference>
<feature type="transmembrane region" description="Helical" evidence="8">
    <location>
        <begin position="221"/>
        <end position="243"/>
    </location>
</feature>
<evidence type="ECO:0000259" key="9">
    <source>
        <dbReference type="PROSITE" id="PS50850"/>
    </source>
</evidence>
<proteinExistence type="predicted"/>
<comment type="caution">
    <text evidence="10">The sequence shown here is derived from an EMBL/GenBank/DDBJ whole genome shotgun (WGS) entry which is preliminary data.</text>
</comment>
<organism evidence="10 11">
    <name type="scientific">Alicyclobacillus fastidiosus</name>
    <dbReference type="NCBI Taxonomy" id="392011"/>
    <lineage>
        <taxon>Bacteria</taxon>
        <taxon>Bacillati</taxon>
        <taxon>Bacillota</taxon>
        <taxon>Bacilli</taxon>
        <taxon>Bacillales</taxon>
        <taxon>Alicyclobacillaceae</taxon>
        <taxon>Alicyclobacillus</taxon>
    </lineage>
</organism>
<keyword evidence="4 8" id="KW-1133">Transmembrane helix</keyword>
<feature type="transmembrane region" description="Helical" evidence="8">
    <location>
        <begin position="300"/>
        <end position="321"/>
    </location>
</feature>
<dbReference type="SUPFAM" id="SSF103473">
    <property type="entry name" value="MFS general substrate transporter"/>
    <property type="match status" value="1"/>
</dbReference>
<evidence type="ECO:0000256" key="3">
    <source>
        <dbReference type="ARBA" id="ARBA00022692"/>
    </source>
</evidence>
<dbReference type="CDD" id="cd17502">
    <property type="entry name" value="MFS_Azr1_MDR_like"/>
    <property type="match status" value="1"/>
</dbReference>
<sequence>MKQTNKILVLIALIIGMIFSELDETVISTAMPTIIRELHDMTLYGWVAGIYMLTMTACMPILGKLSDIFGRKRLYLISIALFMIGSLVSGSAPTMELLLLGRAIQGVGAGGLMPLAMVIFGITFTVEQRVKLQGLFSIMMILPQLVGPMIGGYVVDHMSWHWVFLINLPVSALAALLMFLGLHEEKHRESRSVDYAGALTLVGSILSLLLTPVLIENKGLTWISPLVLALLGVSAVLLVLFILVERQAAEPIIPLRLLRNRNIVVMAVLMFTVMCGIMGAVSSFPYYAQIAMGFSATVSGYFTLMAMVGAIPFSLAFGFLISRMPYRTLFIASLLFPVAGLLLALWIHSDQNFFYPALCFFIMGIGTGTLMAGDTLLIQESTEEADRGVAQSTVQLFQTMGASIGVSVFGSLLAGRLKSGLAAVKDIPPRGNEEFNLNGLNLSDFAPELREKVTGVLTNAFHQQFGLALVFAVAAVVICFFFGKGMLVSEAPSAPSEGTAAEPAPVTVSQGD</sequence>